<keyword evidence="1" id="KW-0808">Transferase</keyword>
<accession>A0ABP7SB33</accession>
<protein>
    <submittedName>
        <fullName evidence="3">Glycosyltransferase</fullName>
    </submittedName>
</protein>
<dbReference type="PANTHER" id="PTHR48050:SF13">
    <property type="entry name" value="STEROL 3-BETA-GLUCOSYLTRANSFERASE UGT80A2"/>
    <property type="match status" value="1"/>
</dbReference>
<dbReference type="InterPro" id="IPR010610">
    <property type="entry name" value="EryCIII-like_C"/>
</dbReference>
<gene>
    <name evidence="3" type="ORF">GCM10022384_63500</name>
</gene>
<dbReference type="CDD" id="cd03784">
    <property type="entry name" value="GT1_Gtf-like"/>
    <property type="match status" value="1"/>
</dbReference>
<dbReference type="EMBL" id="BAABCQ010000199">
    <property type="protein sequence ID" value="GAA4009175.1"/>
    <property type="molecule type" value="Genomic_DNA"/>
</dbReference>
<proteinExistence type="predicted"/>
<evidence type="ECO:0000313" key="4">
    <source>
        <dbReference type="Proteomes" id="UP001500034"/>
    </source>
</evidence>
<dbReference type="SUPFAM" id="SSF53756">
    <property type="entry name" value="UDP-Glycosyltransferase/glycogen phosphorylase"/>
    <property type="match status" value="1"/>
</dbReference>
<dbReference type="InterPro" id="IPR002213">
    <property type="entry name" value="UDP_glucos_trans"/>
</dbReference>
<dbReference type="Pfam" id="PF06722">
    <property type="entry name" value="EryCIII-like_C"/>
    <property type="match status" value="1"/>
</dbReference>
<evidence type="ECO:0000256" key="1">
    <source>
        <dbReference type="ARBA" id="ARBA00022679"/>
    </source>
</evidence>
<feature type="domain" description="Erythromycin biosynthesis protein CIII-like C-terminal" evidence="2">
    <location>
        <begin position="243"/>
        <end position="395"/>
    </location>
</feature>
<organism evidence="3 4">
    <name type="scientific">Streptomyces marokkonensis</name>
    <dbReference type="NCBI Taxonomy" id="324855"/>
    <lineage>
        <taxon>Bacteria</taxon>
        <taxon>Bacillati</taxon>
        <taxon>Actinomycetota</taxon>
        <taxon>Actinomycetes</taxon>
        <taxon>Kitasatosporales</taxon>
        <taxon>Streptomycetaceae</taxon>
        <taxon>Streptomyces</taxon>
    </lineage>
</organism>
<reference evidence="4" key="1">
    <citation type="journal article" date="2019" name="Int. J. Syst. Evol. Microbiol.">
        <title>The Global Catalogue of Microorganisms (GCM) 10K type strain sequencing project: providing services to taxonomists for standard genome sequencing and annotation.</title>
        <authorList>
            <consortium name="The Broad Institute Genomics Platform"/>
            <consortium name="The Broad Institute Genome Sequencing Center for Infectious Disease"/>
            <person name="Wu L."/>
            <person name="Ma J."/>
        </authorList>
    </citation>
    <scope>NUCLEOTIDE SEQUENCE [LARGE SCALE GENOMIC DNA]</scope>
    <source>
        <strain evidence="4">JCM 17027</strain>
    </source>
</reference>
<dbReference type="Gene3D" id="3.40.50.2000">
    <property type="entry name" value="Glycogen Phosphorylase B"/>
    <property type="match status" value="2"/>
</dbReference>
<dbReference type="PANTHER" id="PTHR48050">
    <property type="entry name" value="STEROL 3-BETA-GLUCOSYLTRANSFERASE"/>
    <property type="match status" value="1"/>
</dbReference>
<evidence type="ECO:0000313" key="3">
    <source>
        <dbReference type="EMBL" id="GAA4009175.1"/>
    </source>
</evidence>
<evidence type="ECO:0000259" key="2">
    <source>
        <dbReference type="Pfam" id="PF06722"/>
    </source>
</evidence>
<name>A0ABP7SB33_9ACTN</name>
<dbReference type="InterPro" id="IPR050426">
    <property type="entry name" value="Glycosyltransferase_28"/>
</dbReference>
<sequence>MKILFSSHPGYGHTHPLLPLALAARQAGHDVLYATGERFHPLLRGLGFRTAPAGMPIREAFATASAGMDGTNGELPQEEWLEPAVRAFNEILPRRFAADLLSVLRAQRPDLVVYQAGNPGAGIAAHRAGIPAVCHANARAEAIDPADRWQRRGMQLLRAVAAENGVELPEGQYLLGDRHLDIYPDPLQETSFLDRPERMPLRPVPFSESGELPQIVLAERKRPLVYLTLGTVLGTAPALRAAVDGLSALDAEVVVAAGPNISLADFPALPAHVHLEQWVPQAELLPLADLAVHHGGSGTTLGAAGSGVPQLFLPIGFDGFLNAGAVSAAGAGRRLLPEGVQRWEDRRRSDVVSAAAVAEAAGGLLADPEARQAAKAIAEQIATMPSPADIAARLPEFC</sequence>
<dbReference type="Proteomes" id="UP001500034">
    <property type="component" value="Unassembled WGS sequence"/>
</dbReference>
<comment type="caution">
    <text evidence="3">The sequence shown here is derived from an EMBL/GenBank/DDBJ whole genome shotgun (WGS) entry which is preliminary data.</text>
</comment>
<dbReference type="RefSeq" id="WP_345597004.1">
    <property type="nucleotide sequence ID" value="NZ_BAABCQ010000199.1"/>
</dbReference>
<keyword evidence="4" id="KW-1185">Reference proteome</keyword>